<dbReference type="EMBL" id="CP002838">
    <property type="protein sequence ID" value="AEM38213.1"/>
    <property type="molecule type" value="Genomic_DNA"/>
</dbReference>
<reference evidence="1 2" key="1">
    <citation type="journal article" date="2011" name="Stand. Genomic Sci.">
        <title>Complete genome sequence of the hyperthermophilic chemolithoautotroph Pyrolobus fumarii type strain (1A).</title>
        <authorList>
            <person name="Anderson I."/>
            <person name="Goker M."/>
            <person name="Nolan M."/>
            <person name="Lucas S."/>
            <person name="Hammon N."/>
            <person name="Deshpande S."/>
            <person name="Cheng J.F."/>
            <person name="Tapia R."/>
            <person name="Han C."/>
            <person name="Goodwin L."/>
            <person name="Pitluck S."/>
            <person name="Huntemann M."/>
            <person name="Liolios K."/>
            <person name="Ivanova N."/>
            <person name="Pagani I."/>
            <person name="Mavromatis K."/>
            <person name="Ovchinikova G."/>
            <person name="Pati A."/>
            <person name="Chen A."/>
            <person name="Palaniappan K."/>
            <person name="Land M."/>
            <person name="Hauser L."/>
            <person name="Brambilla E.M."/>
            <person name="Huber H."/>
            <person name="Yasawong M."/>
            <person name="Rohde M."/>
            <person name="Spring S."/>
            <person name="Abt B."/>
            <person name="Sikorski J."/>
            <person name="Wirth R."/>
            <person name="Detter J.C."/>
            <person name="Woyke T."/>
            <person name="Bristow J."/>
            <person name="Eisen J.A."/>
            <person name="Markowitz V."/>
            <person name="Hugenholtz P."/>
            <person name="Kyrpides N.C."/>
            <person name="Klenk H.P."/>
            <person name="Lapidus A."/>
        </authorList>
    </citation>
    <scope>NUCLEOTIDE SEQUENCE [LARGE SCALE GENOMIC DNA]</scope>
    <source>
        <strain evidence="2">DSM 11204 / 1A</strain>
    </source>
</reference>
<sequence>MRVKLRYSWCGRIPPCFGRPSEERPEGLEEYLYKLTGRHWGLRGERVYGDHREAACDAAILFLTGYDVWLEPLDPPPRRPPELRSWRDLLRYTPWLDRLASRIASKRDFDSAFKAAVESLSEMFVASLEQGGRIDPEALGGYQALAEVFTHMLEFRLMGFEEGFRELERRRPWVDAAYIAFAPWRLFARHYTRALAELGKEAGRATLEKIRGLIARRGS</sequence>
<name>G0EFP2_PYRF1</name>
<dbReference type="GeneID" id="11139985"/>
<keyword evidence="2" id="KW-1185">Reference proteome</keyword>
<dbReference type="AlphaFoldDB" id="G0EFP2"/>
<dbReference type="STRING" id="694429.Pyrfu_0341"/>
<dbReference type="Proteomes" id="UP000001037">
    <property type="component" value="Chromosome"/>
</dbReference>
<accession>G0EFP2</accession>
<dbReference type="KEGG" id="pfm:Pyrfu_0341"/>
<protein>
    <submittedName>
        <fullName evidence="1">Uncharacterized protein</fullName>
    </submittedName>
</protein>
<dbReference type="HOGENOM" id="CLU_1259138_0_0_2"/>
<evidence type="ECO:0000313" key="1">
    <source>
        <dbReference type="EMBL" id="AEM38213.1"/>
    </source>
</evidence>
<evidence type="ECO:0000313" key="2">
    <source>
        <dbReference type="Proteomes" id="UP000001037"/>
    </source>
</evidence>
<gene>
    <name evidence="1" type="ordered locus">Pyrfu_0341</name>
</gene>
<dbReference type="RefSeq" id="WP_014025890.1">
    <property type="nucleotide sequence ID" value="NC_015931.1"/>
</dbReference>
<organism evidence="1 2">
    <name type="scientific">Pyrolobus fumarii (strain DSM 11204 / 1A)</name>
    <dbReference type="NCBI Taxonomy" id="694429"/>
    <lineage>
        <taxon>Archaea</taxon>
        <taxon>Thermoproteota</taxon>
        <taxon>Thermoprotei</taxon>
        <taxon>Desulfurococcales</taxon>
        <taxon>Pyrodictiaceae</taxon>
        <taxon>Pyrolobus</taxon>
    </lineage>
</organism>
<proteinExistence type="predicted"/>
<dbReference type="InParanoid" id="G0EFP2"/>